<keyword evidence="3" id="KW-1185">Reference proteome</keyword>
<evidence type="ECO:0000313" key="3">
    <source>
        <dbReference type="Proteomes" id="UP000266234"/>
    </source>
</evidence>
<feature type="region of interest" description="Disordered" evidence="1">
    <location>
        <begin position="275"/>
        <end position="538"/>
    </location>
</feature>
<feature type="region of interest" description="Disordered" evidence="1">
    <location>
        <begin position="205"/>
        <end position="241"/>
    </location>
</feature>
<feature type="compositionally biased region" description="Basic and acidic residues" evidence="1">
    <location>
        <begin position="575"/>
        <end position="590"/>
    </location>
</feature>
<feature type="compositionally biased region" description="Basic and acidic residues" evidence="1">
    <location>
        <begin position="599"/>
        <end position="611"/>
    </location>
</feature>
<feature type="compositionally biased region" description="Basic and acidic residues" evidence="1">
    <location>
        <begin position="166"/>
        <end position="175"/>
    </location>
</feature>
<feature type="region of interest" description="Disordered" evidence="1">
    <location>
        <begin position="85"/>
        <end position="106"/>
    </location>
</feature>
<feature type="compositionally biased region" description="Basic residues" evidence="1">
    <location>
        <begin position="612"/>
        <end position="623"/>
    </location>
</feature>
<accession>A0A395SGH7</accession>
<feature type="region of interest" description="Disordered" evidence="1">
    <location>
        <begin position="1"/>
        <end position="63"/>
    </location>
</feature>
<evidence type="ECO:0000313" key="2">
    <source>
        <dbReference type="EMBL" id="RGP71496.1"/>
    </source>
</evidence>
<dbReference type="Proteomes" id="UP000266234">
    <property type="component" value="Unassembled WGS sequence"/>
</dbReference>
<reference evidence="2 3" key="1">
    <citation type="journal article" date="2018" name="PLoS Pathog.">
        <title>Evolution of structural diversity of trichothecenes, a family of toxins produced by plant pathogenic and entomopathogenic fungi.</title>
        <authorList>
            <person name="Proctor R.H."/>
            <person name="McCormick S.P."/>
            <person name="Kim H.S."/>
            <person name="Cardoza R.E."/>
            <person name="Stanley A.M."/>
            <person name="Lindo L."/>
            <person name="Kelly A."/>
            <person name="Brown D.W."/>
            <person name="Lee T."/>
            <person name="Vaughan M.M."/>
            <person name="Alexander N.J."/>
            <person name="Busman M."/>
            <person name="Gutierrez S."/>
        </authorList>
    </citation>
    <scope>NUCLEOTIDE SEQUENCE [LARGE SCALE GENOMIC DNA]</scope>
    <source>
        <strain evidence="2 3">NRRL 20695</strain>
    </source>
</reference>
<gene>
    <name evidence="2" type="ORF">FLONG3_7107</name>
</gene>
<dbReference type="AlphaFoldDB" id="A0A395SGH7"/>
<dbReference type="STRING" id="694270.A0A395SGH7"/>
<feature type="compositionally biased region" description="Basic and acidic residues" evidence="1">
    <location>
        <begin position="476"/>
        <end position="491"/>
    </location>
</feature>
<dbReference type="EMBL" id="PXOG01000158">
    <property type="protein sequence ID" value="RGP71496.1"/>
    <property type="molecule type" value="Genomic_DNA"/>
</dbReference>
<feature type="compositionally biased region" description="Basic and acidic residues" evidence="1">
    <location>
        <begin position="529"/>
        <end position="538"/>
    </location>
</feature>
<feature type="compositionally biased region" description="Basic residues" evidence="1">
    <location>
        <begin position="176"/>
        <end position="188"/>
    </location>
</feature>
<comment type="caution">
    <text evidence="2">The sequence shown here is derived from an EMBL/GenBank/DDBJ whole genome shotgun (WGS) entry which is preliminary data.</text>
</comment>
<feature type="compositionally biased region" description="Polar residues" evidence="1">
    <location>
        <begin position="219"/>
        <end position="235"/>
    </location>
</feature>
<dbReference type="OrthoDB" id="3440029at2759"/>
<protein>
    <submittedName>
        <fullName evidence="2">Uncharacterized protein</fullName>
    </submittedName>
</protein>
<name>A0A395SGH7_9HYPO</name>
<sequence length="632" mass="72204">MTGLYPVEAMPRNVPSQLHQQPQAPQPRPSMPKSNIVPAGSLYVPINPQPYHHPPLPPTDLRQHAAPEIQNPRGASPQKYRAFRLEKASSGSSWEKTTISEKPMSQSSIRDRIEWLQKNTSSVTKKKQEKHETIRYQLDKVQSDLTRGDRDVRFYYKLAQLESEWRAADDRSDRTSRKHRGHSKRHKFPKLERVAIVAYFVSTPATDRDGSRPHGTNVPVKQSKQTQQTHNTQRSAEGLPPIIHASSFIRPVSSDARGTAPIMFDSRLKGQTKPTIVQQPTAPQAQPPDQGVFNIPKQDGRVPAKHDAAMLRNLSSGGPAQGQASVGQPQRLPSVQLPFRPPQIPGPRPMSKTLPTLSPAGSVAPRGAAEAGGQPSAPRSIITESKPNAKHRIKVYHDSDQSSLSSDDGWSEDESEGTTPSSISSDHSQQRGRGRSPKCTHPDYHRDVITQDSRNARNEAKYAHDGRVKPPQRQRVRFDSPDYVYREESHSPRVKYYSQPRVEESWRAEPPRIVQAPRHSVRHVPGPTPRRDSSNEKYIIEERPLERARLNDAHHIYDVRRDNDHFKHLEEDVQRHRDFRERRDDRRENSNKYAGSDSRWSDQKARDYMRHREPHHSHRHHQWHVTQRGYDE</sequence>
<feature type="compositionally biased region" description="Pro residues" evidence="1">
    <location>
        <begin position="47"/>
        <end position="58"/>
    </location>
</feature>
<evidence type="ECO:0000256" key="1">
    <source>
        <dbReference type="SAM" id="MobiDB-lite"/>
    </source>
</evidence>
<feature type="compositionally biased region" description="Basic and acidic residues" evidence="1">
    <location>
        <begin position="440"/>
        <end position="468"/>
    </location>
</feature>
<organism evidence="2 3">
    <name type="scientific">Fusarium longipes</name>
    <dbReference type="NCBI Taxonomy" id="694270"/>
    <lineage>
        <taxon>Eukaryota</taxon>
        <taxon>Fungi</taxon>
        <taxon>Dikarya</taxon>
        <taxon>Ascomycota</taxon>
        <taxon>Pezizomycotina</taxon>
        <taxon>Sordariomycetes</taxon>
        <taxon>Hypocreomycetidae</taxon>
        <taxon>Hypocreales</taxon>
        <taxon>Nectriaceae</taxon>
        <taxon>Fusarium</taxon>
    </lineage>
</organism>
<feature type="compositionally biased region" description="Pro residues" evidence="1">
    <location>
        <begin position="339"/>
        <end position="348"/>
    </location>
</feature>
<feature type="compositionally biased region" description="Polar residues" evidence="1">
    <location>
        <begin position="417"/>
        <end position="427"/>
    </location>
</feature>
<feature type="compositionally biased region" description="Basic and acidic residues" evidence="1">
    <location>
        <begin position="501"/>
        <end position="510"/>
    </location>
</feature>
<feature type="compositionally biased region" description="Basic and acidic residues" evidence="1">
    <location>
        <begin position="298"/>
        <end position="309"/>
    </location>
</feature>
<feature type="region of interest" description="Disordered" evidence="1">
    <location>
        <begin position="575"/>
        <end position="632"/>
    </location>
</feature>
<feature type="region of interest" description="Disordered" evidence="1">
    <location>
        <begin position="166"/>
        <end position="188"/>
    </location>
</feature>
<feature type="compositionally biased region" description="Polar residues" evidence="1">
    <location>
        <begin position="313"/>
        <end position="333"/>
    </location>
</feature>
<proteinExistence type="predicted"/>
<feature type="compositionally biased region" description="Polar residues" evidence="1">
    <location>
        <begin position="14"/>
        <end position="23"/>
    </location>
</feature>
<feature type="compositionally biased region" description="Low complexity" evidence="1">
    <location>
        <begin position="275"/>
        <end position="290"/>
    </location>
</feature>